<comment type="caution">
    <text evidence="2">The sequence shown here is derived from an EMBL/GenBank/DDBJ whole genome shotgun (WGS) entry which is preliminary data.</text>
</comment>
<dbReference type="InterPro" id="IPR036365">
    <property type="entry name" value="PGBD-like_sf"/>
</dbReference>
<evidence type="ECO:0000259" key="1">
    <source>
        <dbReference type="Pfam" id="PF01471"/>
    </source>
</evidence>
<dbReference type="RefSeq" id="WP_052324672.1">
    <property type="nucleotide sequence ID" value="NZ_JTCM02000014.1"/>
</dbReference>
<name>A0A846H816_9CYAN</name>
<dbReference type="Gene3D" id="1.10.101.10">
    <property type="entry name" value="PGBD-like superfamily/PGBD"/>
    <property type="match status" value="1"/>
</dbReference>
<evidence type="ECO:0000313" key="2">
    <source>
        <dbReference type="EMBL" id="NEU72794.1"/>
    </source>
</evidence>
<dbReference type="Proteomes" id="UP000031549">
    <property type="component" value="Unassembled WGS sequence"/>
</dbReference>
<dbReference type="InterPro" id="IPR036366">
    <property type="entry name" value="PGBDSf"/>
</dbReference>
<dbReference type="AlphaFoldDB" id="A0A846H816"/>
<evidence type="ECO:0000313" key="3">
    <source>
        <dbReference type="Proteomes" id="UP000031549"/>
    </source>
</evidence>
<organism evidence="2 3">
    <name type="scientific">Hassallia byssoidea VB512170</name>
    <dbReference type="NCBI Taxonomy" id="1304833"/>
    <lineage>
        <taxon>Bacteria</taxon>
        <taxon>Bacillati</taxon>
        <taxon>Cyanobacteriota</taxon>
        <taxon>Cyanophyceae</taxon>
        <taxon>Nostocales</taxon>
        <taxon>Tolypothrichaceae</taxon>
        <taxon>Hassallia</taxon>
    </lineage>
</organism>
<dbReference type="SUPFAM" id="SSF47090">
    <property type="entry name" value="PGBD-like"/>
    <property type="match status" value="1"/>
</dbReference>
<dbReference type="Pfam" id="PF01471">
    <property type="entry name" value="PG_binding_1"/>
    <property type="match status" value="1"/>
</dbReference>
<keyword evidence="3" id="KW-1185">Reference proteome</keyword>
<dbReference type="EMBL" id="JTCM02000014">
    <property type="protein sequence ID" value="NEU72794.1"/>
    <property type="molecule type" value="Genomic_DNA"/>
</dbReference>
<protein>
    <submittedName>
        <fullName evidence="2">Peptidoglycan-binding protein</fullName>
    </submittedName>
</protein>
<gene>
    <name evidence="2" type="ORF">PI95_009490</name>
</gene>
<dbReference type="InterPro" id="IPR002477">
    <property type="entry name" value="Peptidoglycan-bd-like"/>
</dbReference>
<feature type="domain" description="Peptidoglycan binding-like" evidence="1">
    <location>
        <begin position="29"/>
        <end position="84"/>
    </location>
</feature>
<reference evidence="2 3" key="1">
    <citation type="journal article" date="2015" name="Genome Announc.">
        <title>Draft Genome Sequence of Cyanobacterium Hassallia byssoidea Strain VB512170, Isolated from Monuments in India.</title>
        <authorList>
            <person name="Singh D."/>
            <person name="Chandrababunaidu M.M."/>
            <person name="Panda A."/>
            <person name="Sen D."/>
            <person name="Bhattacharyya S."/>
            <person name="Adhikary S.P."/>
            <person name="Tripathy S."/>
        </authorList>
    </citation>
    <scope>NUCLEOTIDE SEQUENCE [LARGE SCALE GENOMIC DNA]</scope>
    <source>
        <strain evidence="2 3">VB512170</strain>
    </source>
</reference>
<accession>A0A846H816</accession>
<proteinExistence type="predicted"/>
<sequence length="86" mass="9271">MENSAEQPQPLKLQAAAIRSLPTLNFGDSGDSVKVLQRLLSQNGYPVRVDGNFGALTETAVKAFQSQHNLSADGVVGSRTWRELTS</sequence>